<organism evidence="2 3">
    <name type="scientific">Candidatus Raymondbacteria bacterium RIFOXYD12_FULL_49_13</name>
    <dbReference type="NCBI Taxonomy" id="1817890"/>
    <lineage>
        <taxon>Bacteria</taxon>
        <taxon>Raymondiibacteriota</taxon>
    </lineage>
</organism>
<dbReference type="PANTHER" id="PTHR43830">
    <property type="entry name" value="PROTEIN PSP1"/>
    <property type="match status" value="1"/>
</dbReference>
<sequence length="294" mass="33349">MLPELEPQEQKPAPKPFVCVEITFRGNKKLYYKVARGANIRERDWVVANVEKGYDIGMATLTGDRAEIKHKDTGGHTIMRKANAEDLDRKSKLHEEENEAYRVGLEKIASHKLEMHLVEVEKQFDNSKITFYFLAEQRVDFRELVKDLAETFKMRIELRQIGVRDEAKRTDGISVCGLRLCCASFLTTFEQISTQMARIQHLTINQTKLSGLCGRLKCCLKYELDFYEEANKAMPEPGTLIQTAKGEAVVADVNVMRNTLKIRYKETGAEDFIGLDQVKSPVRPPAASAPAHGN</sequence>
<protein>
    <recommendedName>
        <fullName evidence="1">PSP1 C-terminal domain-containing protein</fullName>
    </recommendedName>
</protein>
<comment type="caution">
    <text evidence="2">The sequence shown here is derived from an EMBL/GenBank/DDBJ whole genome shotgun (WGS) entry which is preliminary data.</text>
</comment>
<evidence type="ECO:0000313" key="3">
    <source>
        <dbReference type="Proteomes" id="UP000179243"/>
    </source>
</evidence>
<evidence type="ECO:0000313" key="2">
    <source>
        <dbReference type="EMBL" id="OGK05881.1"/>
    </source>
</evidence>
<dbReference type="Proteomes" id="UP000179243">
    <property type="component" value="Unassembled WGS sequence"/>
</dbReference>
<dbReference type="NCBIfam" id="NF041131">
    <property type="entry name" value="RicT_YaaT_fam"/>
    <property type="match status" value="1"/>
</dbReference>
<dbReference type="InterPro" id="IPR007557">
    <property type="entry name" value="PSP1_C"/>
</dbReference>
<evidence type="ECO:0000259" key="1">
    <source>
        <dbReference type="PROSITE" id="PS51411"/>
    </source>
</evidence>
<name>A0A1F7FH13_UNCRA</name>
<accession>A0A1F7FH13</accession>
<gene>
    <name evidence="2" type="ORF">A2519_04095</name>
</gene>
<proteinExistence type="predicted"/>
<dbReference type="PROSITE" id="PS51411">
    <property type="entry name" value="PSP1_C"/>
    <property type="match status" value="1"/>
</dbReference>
<dbReference type="PANTHER" id="PTHR43830:SF3">
    <property type="entry name" value="PROTEIN PSP1"/>
    <property type="match status" value="1"/>
</dbReference>
<dbReference type="GO" id="GO:0005737">
    <property type="term" value="C:cytoplasm"/>
    <property type="evidence" value="ECO:0007669"/>
    <property type="project" value="TreeGrafter"/>
</dbReference>
<dbReference type="Pfam" id="PF04468">
    <property type="entry name" value="PSP1"/>
    <property type="match status" value="1"/>
</dbReference>
<dbReference type="InterPro" id="IPR047767">
    <property type="entry name" value="PSP1-like"/>
</dbReference>
<dbReference type="EMBL" id="MFYX01000046">
    <property type="protein sequence ID" value="OGK05881.1"/>
    <property type="molecule type" value="Genomic_DNA"/>
</dbReference>
<feature type="domain" description="PSP1 C-terminal" evidence="1">
    <location>
        <begin position="76"/>
        <end position="161"/>
    </location>
</feature>
<dbReference type="AlphaFoldDB" id="A0A1F7FH13"/>
<reference evidence="2 3" key="1">
    <citation type="journal article" date="2016" name="Nat. Commun.">
        <title>Thousands of microbial genomes shed light on interconnected biogeochemical processes in an aquifer system.</title>
        <authorList>
            <person name="Anantharaman K."/>
            <person name="Brown C.T."/>
            <person name="Hug L.A."/>
            <person name="Sharon I."/>
            <person name="Castelle C.J."/>
            <person name="Probst A.J."/>
            <person name="Thomas B.C."/>
            <person name="Singh A."/>
            <person name="Wilkins M.J."/>
            <person name="Karaoz U."/>
            <person name="Brodie E.L."/>
            <person name="Williams K.H."/>
            <person name="Hubbard S.S."/>
            <person name="Banfield J.F."/>
        </authorList>
    </citation>
    <scope>NUCLEOTIDE SEQUENCE [LARGE SCALE GENOMIC DNA]</scope>
</reference>